<organism evidence="1 2">
    <name type="scientific">Algoriphagus aquimarinus</name>
    <dbReference type="NCBI Taxonomy" id="237018"/>
    <lineage>
        <taxon>Bacteria</taxon>
        <taxon>Pseudomonadati</taxon>
        <taxon>Bacteroidota</taxon>
        <taxon>Cytophagia</taxon>
        <taxon>Cytophagales</taxon>
        <taxon>Cyclobacteriaceae</taxon>
        <taxon>Algoriphagus</taxon>
    </lineage>
</organism>
<proteinExistence type="predicted"/>
<reference evidence="1 2" key="1">
    <citation type="submission" date="2016-10" db="EMBL/GenBank/DDBJ databases">
        <authorList>
            <person name="de Groot N.N."/>
        </authorList>
    </citation>
    <scope>NUCLEOTIDE SEQUENCE [LARGE SCALE GENOMIC DNA]</scope>
    <source>
        <strain evidence="1 2">DSM 23399</strain>
    </source>
</reference>
<accession>A0A1I1C106</accession>
<dbReference type="EMBL" id="FOKK01000020">
    <property type="protein sequence ID" value="SFB56334.1"/>
    <property type="molecule type" value="Genomic_DNA"/>
</dbReference>
<evidence type="ECO:0000313" key="2">
    <source>
        <dbReference type="Proteomes" id="UP000198790"/>
    </source>
</evidence>
<keyword evidence="2" id="KW-1185">Reference proteome</keyword>
<gene>
    <name evidence="1" type="ORF">SAMN04489723_12061</name>
</gene>
<sequence length="47" mass="5255">MLTNSLQESDSGMLMFVSKNFKGSGFPSTWFKSHDLDLGYCSLQTAF</sequence>
<dbReference type="AlphaFoldDB" id="A0A1I1C106"/>
<evidence type="ECO:0000313" key="1">
    <source>
        <dbReference type="EMBL" id="SFB56334.1"/>
    </source>
</evidence>
<dbReference type="Proteomes" id="UP000198790">
    <property type="component" value="Unassembled WGS sequence"/>
</dbReference>
<protein>
    <submittedName>
        <fullName evidence="1">Uncharacterized protein</fullName>
    </submittedName>
</protein>
<name>A0A1I1C106_9BACT</name>